<dbReference type="SUPFAM" id="SSF52218">
    <property type="entry name" value="Flavoproteins"/>
    <property type="match status" value="1"/>
</dbReference>
<reference evidence="4" key="1">
    <citation type="journal article" date="2019" name="Int. J. Syst. Evol. Microbiol.">
        <title>The Global Catalogue of Microorganisms (GCM) 10K type strain sequencing project: providing services to taxonomists for standard genome sequencing and annotation.</title>
        <authorList>
            <consortium name="The Broad Institute Genomics Platform"/>
            <consortium name="The Broad Institute Genome Sequencing Center for Infectious Disease"/>
            <person name="Wu L."/>
            <person name="Ma J."/>
        </authorList>
    </citation>
    <scope>NUCLEOTIDE SEQUENCE [LARGE SCALE GENOMIC DNA]</scope>
    <source>
        <strain evidence="4">JCM 17137</strain>
    </source>
</reference>
<organism evidence="3 4">
    <name type="scientific">Salinactinospora qingdaonensis</name>
    <dbReference type="NCBI Taxonomy" id="702744"/>
    <lineage>
        <taxon>Bacteria</taxon>
        <taxon>Bacillati</taxon>
        <taxon>Actinomycetota</taxon>
        <taxon>Actinomycetes</taxon>
        <taxon>Streptosporangiales</taxon>
        <taxon>Nocardiopsidaceae</taxon>
        <taxon>Salinactinospora</taxon>
    </lineage>
</organism>
<proteinExistence type="predicted"/>
<evidence type="ECO:0000313" key="4">
    <source>
        <dbReference type="Proteomes" id="UP001500908"/>
    </source>
</evidence>
<accession>A0ABP7FU88</accession>
<feature type="domain" description="Flavodoxin-like" evidence="2">
    <location>
        <begin position="3"/>
        <end position="163"/>
    </location>
</feature>
<dbReference type="PROSITE" id="PS50902">
    <property type="entry name" value="FLAVODOXIN_LIKE"/>
    <property type="match status" value="1"/>
</dbReference>
<protein>
    <submittedName>
        <fullName evidence="3">Flavodoxin family protein</fullName>
    </submittedName>
</protein>
<gene>
    <name evidence="3" type="ORF">GCM10022402_28260</name>
</gene>
<keyword evidence="4" id="KW-1185">Reference proteome</keyword>
<dbReference type="RefSeq" id="WP_344971814.1">
    <property type="nucleotide sequence ID" value="NZ_BAABDD010000011.1"/>
</dbReference>
<dbReference type="InterPro" id="IPR029039">
    <property type="entry name" value="Flavoprotein-like_sf"/>
</dbReference>
<dbReference type="InterPro" id="IPR008254">
    <property type="entry name" value="Flavodoxin/NO_synth"/>
</dbReference>
<name>A0ABP7FU88_9ACTN</name>
<comment type="caution">
    <text evidence="3">The sequence shown here is derived from an EMBL/GenBank/DDBJ whole genome shotgun (WGS) entry which is preliminary data.</text>
</comment>
<sequence length="175" mass="18673">MNILIVVESYFGNTLTVAQAVAAGLSEVLGADSVTTVSPSEAPREIPAGVGLLLVGAPTHDFAMPKEQTRRQAVEKGGTHGDGVGVREWIENLPPRPELLVRTFDTSFEKMLSGSAAKSAYKLLRKRGFGGAERGESFHVAGRGGPLNEGEQRRAQEWGRQLAGTMTSTTRPGEQ</sequence>
<evidence type="ECO:0000313" key="3">
    <source>
        <dbReference type="EMBL" id="GAA3747155.1"/>
    </source>
</evidence>
<dbReference type="Gene3D" id="3.40.50.360">
    <property type="match status" value="1"/>
</dbReference>
<dbReference type="Proteomes" id="UP001500908">
    <property type="component" value="Unassembled WGS sequence"/>
</dbReference>
<dbReference type="EMBL" id="BAABDD010000011">
    <property type="protein sequence ID" value="GAA3747155.1"/>
    <property type="molecule type" value="Genomic_DNA"/>
</dbReference>
<evidence type="ECO:0000256" key="1">
    <source>
        <dbReference type="SAM" id="MobiDB-lite"/>
    </source>
</evidence>
<feature type="region of interest" description="Disordered" evidence="1">
    <location>
        <begin position="134"/>
        <end position="175"/>
    </location>
</feature>
<feature type="compositionally biased region" description="Polar residues" evidence="1">
    <location>
        <begin position="164"/>
        <end position="175"/>
    </location>
</feature>
<evidence type="ECO:0000259" key="2">
    <source>
        <dbReference type="PROSITE" id="PS50902"/>
    </source>
</evidence>